<reference evidence="2 3" key="1">
    <citation type="journal article" date="2021" name="Nat. Plants">
        <title>The Taxus genome provides insights into paclitaxel biosynthesis.</title>
        <authorList>
            <person name="Xiong X."/>
            <person name="Gou J."/>
            <person name="Liao Q."/>
            <person name="Li Y."/>
            <person name="Zhou Q."/>
            <person name="Bi G."/>
            <person name="Li C."/>
            <person name="Du R."/>
            <person name="Wang X."/>
            <person name="Sun T."/>
            <person name="Guo L."/>
            <person name="Liang H."/>
            <person name="Lu P."/>
            <person name="Wu Y."/>
            <person name="Zhang Z."/>
            <person name="Ro D.K."/>
            <person name="Shang Y."/>
            <person name="Huang S."/>
            <person name="Yan J."/>
        </authorList>
    </citation>
    <scope>NUCLEOTIDE SEQUENCE [LARGE SCALE GENOMIC DNA]</scope>
    <source>
        <strain evidence="2">Ta-2019</strain>
    </source>
</reference>
<dbReference type="EMBL" id="JAHRHJ020000001">
    <property type="protein sequence ID" value="KAH9328891.1"/>
    <property type="molecule type" value="Genomic_DNA"/>
</dbReference>
<accession>A0AA38GTN6</accession>
<gene>
    <name evidence="2" type="ORF">KI387_000999</name>
</gene>
<dbReference type="Proteomes" id="UP000824469">
    <property type="component" value="Unassembled WGS sequence"/>
</dbReference>
<evidence type="ECO:0000256" key="1">
    <source>
        <dbReference type="SAM" id="MobiDB-lite"/>
    </source>
</evidence>
<organism evidence="2 3">
    <name type="scientific">Taxus chinensis</name>
    <name type="common">Chinese yew</name>
    <name type="synonym">Taxus wallichiana var. chinensis</name>
    <dbReference type="NCBI Taxonomy" id="29808"/>
    <lineage>
        <taxon>Eukaryota</taxon>
        <taxon>Viridiplantae</taxon>
        <taxon>Streptophyta</taxon>
        <taxon>Embryophyta</taxon>
        <taxon>Tracheophyta</taxon>
        <taxon>Spermatophyta</taxon>
        <taxon>Pinopsida</taxon>
        <taxon>Pinidae</taxon>
        <taxon>Conifers II</taxon>
        <taxon>Cupressales</taxon>
        <taxon>Taxaceae</taxon>
        <taxon>Taxus</taxon>
    </lineage>
</organism>
<evidence type="ECO:0000313" key="3">
    <source>
        <dbReference type="Proteomes" id="UP000824469"/>
    </source>
</evidence>
<evidence type="ECO:0000313" key="2">
    <source>
        <dbReference type="EMBL" id="KAH9328891.1"/>
    </source>
</evidence>
<proteinExistence type="predicted"/>
<keyword evidence="3" id="KW-1185">Reference proteome</keyword>
<feature type="region of interest" description="Disordered" evidence="1">
    <location>
        <begin position="1"/>
        <end position="28"/>
    </location>
</feature>
<feature type="non-terminal residue" evidence="2">
    <location>
        <position position="103"/>
    </location>
</feature>
<dbReference type="AlphaFoldDB" id="A0AA38GTN6"/>
<protein>
    <submittedName>
        <fullName evidence="2">Uncharacterized protein</fullName>
    </submittedName>
</protein>
<name>A0AA38GTN6_TAXCH</name>
<comment type="caution">
    <text evidence="2">The sequence shown here is derived from an EMBL/GenBank/DDBJ whole genome shotgun (WGS) entry which is preliminary data.</text>
</comment>
<sequence>MAEFERALSLDDSEDGSHNTVALSNGDDAERKMVVHSTTSHYPRSNFSKWLASQLVPEARMEMNLQEHDLQLLQNLGGRDRRPKVAKETSRLIIEDPREKFLE</sequence>